<accession>A0ABP9A2G3</accession>
<sequence length="110" mass="13049">MVNFYFTNISATKIQIQNQPNYLCYTFRNDIMQRQIKLIWDFRGPSAAKTAEHHEIHLKEYIDIEKLPLKITGFEIINDMHAIAWMVVDDNHMITVRDALKPHRGEIYSE</sequence>
<comment type="caution">
    <text evidence="1">The sequence shown here is derived from an EMBL/GenBank/DDBJ whole genome shotgun (WGS) entry which is preliminary data.</text>
</comment>
<evidence type="ECO:0000313" key="2">
    <source>
        <dbReference type="Proteomes" id="UP001500141"/>
    </source>
</evidence>
<gene>
    <name evidence="1" type="ORF">GCM10023230_23440</name>
</gene>
<protein>
    <submittedName>
        <fullName evidence="1">Uncharacterized protein</fullName>
    </submittedName>
</protein>
<organism evidence="1 2">
    <name type="scientific">Flavobacterium hankyongi</name>
    <dbReference type="NCBI Taxonomy" id="1176532"/>
    <lineage>
        <taxon>Bacteria</taxon>
        <taxon>Pseudomonadati</taxon>
        <taxon>Bacteroidota</taxon>
        <taxon>Flavobacteriia</taxon>
        <taxon>Flavobacteriales</taxon>
        <taxon>Flavobacteriaceae</taxon>
        <taxon>Flavobacterium</taxon>
    </lineage>
</organism>
<proteinExistence type="predicted"/>
<reference evidence="2" key="1">
    <citation type="journal article" date="2019" name="Int. J. Syst. Evol. Microbiol.">
        <title>The Global Catalogue of Microorganisms (GCM) 10K type strain sequencing project: providing services to taxonomists for standard genome sequencing and annotation.</title>
        <authorList>
            <consortium name="The Broad Institute Genomics Platform"/>
            <consortium name="The Broad Institute Genome Sequencing Center for Infectious Disease"/>
            <person name="Wu L."/>
            <person name="Ma J."/>
        </authorList>
    </citation>
    <scope>NUCLEOTIDE SEQUENCE [LARGE SCALE GENOMIC DNA]</scope>
    <source>
        <strain evidence="2">JCM 18198</strain>
    </source>
</reference>
<dbReference type="Proteomes" id="UP001500141">
    <property type="component" value="Unassembled WGS sequence"/>
</dbReference>
<keyword evidence="2" id="KW-1185">Reference proteome</keyword>
<evidence type="ECO:0000313" key="1">
    <source>
        <dbReference type="EMBL" id="GAA4772325.1"/>
    </source>
</evidence>
<name>A0ABP9A2G3_9FLAO</name>
<dbReference type="EMBL" id="BAABIP010000018">
    <property type="protein sequence ID" value="GAA4772325.1"/>
    <property type="molecule type" value="Genomic_DNA"/>
</dbReference>